<evidence type="ECO:0000256" key="4">
    <source>
        <dbReference type="SAM" id="Coils"/>
    </source>
</evidence>
<dbReference type="InterPro" id="IPR019786">
    <property type="entry name" value="Zinc_finger_PHD-type_CS"/>
</dbReference>
<organism evidence="6 7">
    <name type="scientific">Zophobas morio</name>
    <dbReference type="NCBI Taxonomy" id="2755281"/>
    <lineage>
        <taxon>Eukaryota</taxon>
        <taxon>Metazoa</taxon>
        <taxon>Ecdysozoa</taxon>
        <taxon>Arthropoda</taxon>
        <taxon>Hexapoda</taxon>
        <taxon>Insecta</taxon>
        <taxon>Pterygota</taxon>
        <taxon>Neoptera</taxon>
        <taxon>Endopterygota</taxon>
        <taxon>Coleoptera</taxon>
        <taxon>Polyphaga</taxon>
        <taxon>Cucujiformia</taxon>
        <taxon>Tenebrionidae</taxon>
        <taxon>Zophobas</taxon>
    </lineage>
</organism>
<evidence type="ECO:0000256" key="3">
    <source>
        <dbReference type="ARBA" id="ARBA00022833"/>
    </source>
</evidence>
<comment type="caution">
    <text evidence="6">The sequence shown here is derived from an EMBL/GenBank/DDBJ whole genome shotgun (WGS) entry which is preliminary data.</text>
</comment>
<dbReference type="PANTHER" id="PTHR37445">
    <property type="entry name" value="PROTEIN CBG24663"/>
    <property type="match status" value="1"/>
</dbReference>
<gene>
    <name evidence="6" type="ORF">Zmor_013899</name>
</gene>
<dbReference type="PROSITE" id="PS50081">
    <property type="entry name" value="ZF_DAG_PE_2"/>
    <property type="match status" value="1"/>
</dbReference>
<evidence type="ECO:0000259" key="5">
    <source>
        <dbReference type="PROSITE" id="PS50081"/>
    </source>
</evidence>
<sequence>MPINCAKCKKFVSDKEVQCDLCKCFLHSTCSGLSATELQCVKLKDRRINFYCDTCSDMKSCLAKVNEMETTIKRLEDEIINLKSHISDKAEKISTNDSNNEGLVYNSIVTEILDRQRRENNVIFFNIKESNKTTSQEQSQDDFETVKNYLSQVSTDIETSSVKCVRLGKFSNSKNRPIKVELKCNSDVMLVLRNKKKLTDGVNIQSDSTPMQRDYLKKLREKLSAIQESGDTGKTIRFINKVPKIVDVSKNIRKDK</sequence>
<reference evidence="6" key="1">
    <citation type="journal article" date="2023" name="G3 (Bethesda)">
        <title>Whole genome assemblies of Zophobas morio and Tenebrio molitor.</title>
        <authorList>
            <person name="Kaur S."/>
            <person name="Stinson S.A."/>
            <person name="diCenzo G.C."/>
        </authorList>
    </citation>
    <scope>NUCLEOTIDE SEQUENCE</scope>
    <source>
        <strain evidence="6">QUZm001</strain>
    </source>
</reference>
<dbReference type="InterPro" id="IPR011011">
    <property type="entry name" value="Znf_FYVE_PHD"/>
</dbReference>
<keyword evidence="2" id="KW-0863">Zinc-finger</keyword>
<dbReference type="GO" id="GO:0008270">
    <property type="term" value="F:zinc ion binding"/>
    <property type="evidence" value="ECO:0007669"/>
    <property type="project" value="UniProtKB-KW"/>
</dbReference>
<proteinExistence type="predicted"/>
<dbReference type="AlphaFoldDB" id="A0AA38MFT6"/>
<name>A0AA38MFT6_9CUCU</name>
<dbReference type="InterPro" id="IPR002219">
    <property type="entry name" value="PKC_DAG/PE"/>
</dbReference>
<dbReference type="PANTHER" id="PTHR37445:SF3">
    <property type="entry name" value="ZINC FINGER PHD-TYPE DOMAIN-CONTAINING PROTEIN"/>
    <property type="match status" value="1"/>
</dbReference>
<evidence type="ECO:0000256" key="1">
    <source>
        <dbReference type="ARBA" id="ARBA00022723"/>
    </source>
</evidence>
<feature type="coiled-coil region" evidence="4">
    <location>
        <begin position="58"/>
        <end position="92"/>
    </location>
</feature>
<accession>A0AA38MFT6</accession>
<evidence type="ECO:0000313" key="6">
    <source>
        <dbReference type="EMBL" id="KAJ3654728.1"/>
    </source>
</evidence>
<keyword evidence="4" id="KW-0175">Coiled coil</keyword>
<protein>
    <recommendedName>
        <fullName evidence="5">Phorbol-ester/DAG-type domain-containing protein</fullName>
    </recommendedName>
</protein>
<dbReference type="InterPro" id="IPR013083">
    <property type="entry name" value="Znf_RING/FYVE/PHD"/>
</dbReference>
<dbReference type="Gene3D" id="3.30.40.10">
    <property type="entry name" value="Zinc/RING finger domain, C3HC4 (zinc finger)"/>
    <property type="match status" value="1"/>
</dbReference>
<keyword evidence="7" id="KW-1185">Reference proteome</keyword>
<dbReference type="SUPFAM" id="SSF57903">
    <property type="entry name" value="FYVE/PHD zinc finger"/>
    <property type="match status" value="1"/>
</dbReference>
<dbReference type="PROSITE" id="PS01359">
    <property type="entry name" value="ZF_PHD_1"/>
    <property type="match status" value="1"/>
</dbReference>
<dbReference type="EMBL" id="JALNTZ010000004">
    <property type="protein sequence ID" value="KAJ3654728.1"/>
    <property type="molecule type" value="Genomic_DNA"/>
</dbReference>
<dbReference type="Proteomes" id="UP001168821">
    <property type="component" value="Unassembled WGS sequence"/>
</dbReference>
<keyword evidence="3" id="KW-0862">Zinc</keyword>
<feature type="domain" description="Phorbol-ester/DAG-type" evidence="5">
    <location>
        <begin position="1"/>
        <end position="40"/>
    </location>
</feature>
<evidence type="ECO:0000313" key="7">
    <source>
        <dbReference type="Proteomes" id="UP001168821"/>
    </source>
</evidence>
<evidence type="ECO:0000256" key="2">
    <source>
        <dbReference type="ARBA" id="ARBA00022771"/>
    </source>
</evidence>
<keyword evidence="1" id="KW-0479">Metal-binding</keyword>